<evidence type="ECO:0000256" key="3">
    <source>
        <dbReference type="ARBA" id="ARBA00005531"/>
    </source>
</evidence>
<evidence type="ECO:0000256" key="2">
    <source>
        <dbReference type="ARBA" id="ARBA00004966"/>
    </source>
</evidence>
<dbReference type="EMBL" id="MK791223">
    <property type="protein sequence ID" value="QEU57401.1"/>
    <property type="molecule type" value="mRNA"/>
</dbReference>
<comment type="pathway">
    <text evidence="2">Secondary metabolite biosynthesis; flavonoid biosynthesis.</text>
</comment>
<keyword evidence="5 9" id="KW-0808">Transferase</keyword>
<evidence type="ECO:0000313" key="12">
    <source>
        <dbReference type="EMBL" id="QEU57401.1"/>
    </source>
</evidence>
<dbReference type="Pfam" id="PF02797">
    <property type="entry name" value="Chal_sti_synt_C"/>
    <property type="match status" value="1"/>
</dbReference>
<dbReference type="GO" id="GO:0009813">
    <property type="term" value="P:flavonoid biosynthetic process"/>
    <property type="evidence" value="ECO:0007669"/>
    <property type="project" value="UniProtKB-UniPathway"/>
</dbReference>
<dbReference type="Gene3D" id="3.40.47.10">
    <property type="match status" value="2"/>
</dbReference>
<proteinExistence type="evidence at transcript level"/>
<dbReference type="InterPro" id="IPR001099">
    <property type="entry name" value="Chalcone/stilbene_synt_N"/>
</dbReference>
<dbReference type="EC" id="2.3.1.74" evidence="4"/>
<dbReference type="InterPro" id="IPR012328">
    <property type="entry name" value="Chalcone/stilbene_synt_C"/>
</dbReference>
<comment type="function">
    <text evidence="1">The primary product of this enzyme is 4,2',4',6'-tetrahydroxychalcone (also termed naringenin-chalcone or chalcone) which can under specific conditions spontaneously isomerize into naringenin.</text>
</comment>
<dbReference type="Pfam" id="PF00195">
    <property type="entry name" value="Chal_sti_synt_N"/>
    <property type="match status" value="1"/>
</dbReference>
<comment type="similarity">
    <text evidence="3 9">Belongs to the thiolase-like superfamily. Chalcone/stilbene synthases family.</text>
</comment>
<evidence type="ECO:0000259" key="11">
    <source>
        <dbReference type="Pfam" id="PF02797"/>
    </source>
</evidence>
<evidence type="ECO:0000256" key="6">
    <source>
        <dbReference type="ARBA" id="ARBA00023241"/>
    </source>
</evidence>
<feature type="domain" description="Chalcone/stilbene synthase C-terminal" evidence="11">
    <location>
        <begin position="239"/>
        <end position="387"/>
    </location>
</feature>
<dbReference type="InterPro" id="IPR018088">
    <property type="entry name" value="Chalcone/stilbene_synthase_AS"/>
</dbReference>
<dbReference type="GO" id="GO:0016210">
    <property type="term" value="F:naringenin-chalcone synthase activity"/>
    <property type="evidence" value="ECO:0007669"/>
    <property type="project" value="UniProtKB-EC"/>
</dbReference>
<dbReference type="PIRSF" id="PIRSF000451">
    <property type="entry name" value="PKS_III"/>
    <property type="match status" value="1"/>
</dbReference>
<sequence>MVMAKELKRPERADGLASILAIGTANPSNFIEQSSYADYYFRVTNSEHMTDLKQKFNRICEKSMIRKRHMFMTEEFLKKNPSICASMVPSLDARQEMLVVEVPKLGKEAAQKAIDEWGQPLSKITHLIFCTISGIDMPGADYQLARLLGLSASVKRIMLYQNGCFAGGTVLRLAKDMAENNKGARVLVVCAEIIGLTFRGPSEKHLDDLVCQALFADGAASMVIGADPVPEVEKPLFEVFSAGQTFIPETNGAITARLLQAGLLVNLHRDVPKFFSENIEKCLHDAFGPLGISDWNSIFWIAHPGGAGILDNVERKLALKPEKLRATRHVLSEYGNISSACVFFILDETRKSSIKNGLGTTGGGLEWGALFGFGPGLTVDTVVLRSVAI</sequence>
<evidence type="ECO:0000256" key="7">
    <source>
        <dbReference type="ARBA" id="ARBA00023315"/>
    </source>
</evidence>
<reference evidence="12" key="1">
    <citation type="submission" date="2019-04" db="EMBL/GenBank/DDBJ databases">
        <title>Phenylpyrone synthase from Centaurium erythaea cell suspension cultures.</title>
        <authorList>
            <person name="Gaid M."/>
            <person name="Beerhues L."/>
        </authorList>
    </citation>
    <scope>NUCLEOTIDE SEQUENCE</scope>
</reference>
<dbReference type="CDD" id="cd00831">
    <property type="entry name" value="CHS_like"/>
    <property type="match status" value="1"/>
</dbReference>
<feature type="active site" description="Acyl-thioester intermediate" evidence="8">
    <location>
        <position position="164"/>
    </location>
</feature>
<dbReference type="FunFam" id="3.40.47.10:FF:000025">
    <property type="entry name" value="Chalcone synthase 2"/>
    <property type="match status" value="1"/>
</dbReference>
<keyword evidence="6" id="KW-0284">Flavonoid biosynthesis</keyword>
<dbReference type="AlphaFoldDB" id="A0A5J6EG02"/>
<feature type="domain" description="Chalcone/stilbene synthase N-terminal" evidence="10">
    <location>
        <begin position="5"/>
        <end position="228"/>
    </location>
</feature>
<evidence type="ECO:0000259" key="10">
    <source>
        <dbReference type="Pfam" id="PF00195"/>
    </source>
</evidence>
<evidence type="ECO:0000256" key="4">
    <source>
        <dbReference type="ARBA" id="ARBA00012975"/>
    </source>
</evidence>
<evidence type="ECO:0000256" key="5">
    <source>
        <dbReference type="ARBA" id="ARBA00022679"/>
    </source>
</evidence>
<dbReference type="PANTHER" id="PTHR11877">
    <property type="entry name" value="HYDROXYMETHYLGLUTARYL-COA SYNTHASE"/>
    <property type="match status" value="1"/>
</dbReference>
<name>A0A5J6EG02_CENER</name>
<dbReference type="PROSITE" id="PS00441">
    <property type="entry name" value="CHALCONE_SYNTH"/>
    <property type="match status" value="1"/>
</dbReference>
<dbReference type="PANTHER" id="PTHR11877:SF80">
    <property type="entry name" value="CHALCONE SYNTHASE 1"/>
    <property type="match status" value="1"/>
</dbReference>
<evidence type="ECO:0000256" key="1">
    <source>
        <dbReference type="ARBA" id="ARBA00002969"/>
    </source>
</evidence>
<dbReference type="GO" id="GO:0030639">
    <property type="term" value="P:polyketide biosynthetic process"/>
    <property type="evidence" value="ECO:0007669"/>
    <property type="project" value="TreeGrafter"/>
</dbReference>
<evidence type="ECO:0000256" key="9">
    <source>
        <dbReference type="RuleBase" id="RU003633"/>
    </source>
</evidence>
<organism evidence="12">
    <name type="scientific">Centaurium erythraea</name>
    <name type="common">European centaury</name>
    <name type="synonym">Centaurium minus</name>
    <dbReference type="NCBI Taxonomy" id="172057"/>
    <lineage>
        <taxon>Eukaryota</taxon>
        <taxon>Viridiplantae</taxon>
        <taxon>Streptophyta</taxon>
        <taxon>Embryophyta</taxon>
        <taxon>Tracheophyta</taxon>
        <taxon>Spermatophyta</taxon>
        <taxon>Magnoliopsida</taxon>
        <taxon>eudicotyledons</taxon>
        <taxon>Gunneridae</taxon>
        <taxon>Pentapetalae</taxon>
        <taxon>asterids</taxon>
        <taxon>lamiids</taxon>
        <taxon>Gentianales</taxon>
        <taxon>Gentianaceae</taxon>
        <taxon>Chironieae</taxon>
        <taxon>Chironiinae</taxon>
        <taxon>Centaurium</taxon>
    </lineage>
</organism>
<keyword evidence="7 9" id="KW-0012">Acyltransferase</keyword>
<dbReference type="SUPFAM" id="SSF53901">
    <property type="entry name" value="Thiolase-like"/>
    <property type="match status" value="2"/>
</dbReference>
<dbReference type="FunFam" id="3.40.47.10:FF:000014">
    <property type="entry name" value="Chalcone synthase 1"/>
    <property type="match status" value="1"/>
</dbReference>
<dbReference type="InterPro" id="IPR016039">
    <property type="entry name" value="Thiolase-like"/>
</dbReference>
<dbReference type="UniPathway" id="UPA00154"/>
<accession>A0A5J6EG02</accession>
<evidence type="ECO:0000256" key="8">
    <source>
        <dbReference type="PIRSR" id="PIRSR000451-1"/>
    </source>
</evidence>
<dbReference type="GO" id="GO:0042803">
    <property type="term" value="F:protein homodimerization activity"/>
    <property type="evidence" value="ECO:0007669"/>
    <property type="project" value="UniProtKB-ARBA"/>
</dbReference>
<protein>
    <recommendedName>
        <fullName evidence="4">chalcone synthase</fullName>
        <ecNumber evidence="4">2.3.1.74</ecNumber>
    </recommendedName>
</protein>
<dbReference type="InterPro" id="IPR011141">
    <property type="entry name" value="Polyketide_synthase_type-III"/>
</dbReference>